<dbReference type="InterPro" id="IPR000847">
    <property type="entry name" value="LysR_HTH_N"/>
</dbReference>
<dbReference type="InterPro" id="IPR005119">
    <property type="entry name" value="LysR_subst-bd"/>
</dbReference>
<dbReference type="GO" id="GO:0000976">
    <property type="term" value="F:transcription cis-regulatory region binding"/>
    <property type="evidence" value="ECO:0007669"/>
    <property type="project" value="TreeGrafter"/>
</dbReference>
<accession>A0A225SU36</accession>
<dbReference type="Pfam" id="PF03466">
    <property type="entry name" value="LysR_substrate"/>
    <property type="match status" value="1"/>
</dbReference>
<dbReference type="Gene3D" id="3.40.190.10">
    <property type="entry name" value="Periplasmic binding protein-like II"/>
    <property type="match status" value="2"/>
</dbReference>
<dbReference type="SUPFAM" id="SSF46785">
    <property type="entry name" value="Winged helix' DNA-binding domain"/>
    <property type="match status" value="1"/>
</dbReference>
<proteinExistence type="inferred from homology"/>
<dbReference type="CDD" id="cd05466">
    <property type="entry name" value="PBP2_LTTR_substrate"/>
    <property type="match status" value="1"/>
</dbReference>
<dbReference type="PANTHER" id="PTHR30126:SF94">
    <property type="entry name" value="LYSR FAMILY TRANSCRIPTIONAL REGULATOR"/>
    <property type="match status" value="1"/>
</dbReference>
<reference evidence="6 7" key="1">
    <citation type="journal article" date="2010" name="Int. J. Syst. Evol. Microbiol.">
        <title>Reclassification of Herbaspirillum putei as a later heterotypic synonym of Herbaspirillum huttiense, with the description of H. huttiense subsp. huttiense subsp. nov. and H. huttiense subsp. putei subsp. nov., comb. nov., and description of Herbaspirillum aquaticum sp. nov.</title>
        <authorList>
            <person name="Dobritsa A.P."/>
            <person name="Reddy M.C."/>
            <person name="Samadpour M."/>
        </authorList>
    </citation>
    <scope>NUCLEOTIDE SEQUENCE [LARGE SCALE GENOMIC DNA]</scope>
    <source>
        <strain evidence="6 7">IEH 4430</strain>
    </source>
</reference>
<keyword evidence="2" id="KW-0805">Transcription regulation</keyword>
<keyword evidence="4" id="KW-0804">Transcription</keyword>
<keyword evidence="7" id="KW-1185">Reference proteome</keyword>
<comment type="similarity">
    <text evidence="1">Belongs to the LysR transcriptional regulatory family.</text>
</comment>
<dbReference type="SUPFAM" id="SSF53850">
    <property type="entry name" value="Periplasmic binding protein-like II"/>
    <property type="match status" value="1"/>
</dbReference>
<evidence type="ECO:0000256" key="2">
    <source>
        <dbReference type="ARBA" id="ARBA00023015"/>
    </source>
</evidence>
<dbReference type="Pfam" id="PF00126">
    <property type="entry name" value="HTH_1"/>
    <property type="match status" value="1"/>
</dbReference>
<evidence type="ECO:0000256" key="1">
    <source>
        <dbReference type="ARBA" id="ARBA00009437"/>
    </source>
</evidence>
<dbReference type="InterPro" id="IPR036388">
    <property type="entry name" value="WH-like_DNA-bd_sf"/>
</dbReference>
<dbReference type="PANTHER" id="PTHR30126">
    <property type="entry name" value="HTH-TYPE TRANSCRIPTIONAL REGULATOR"/>
    <property type="match status" value="1"/>
</dbReference>
<dbReference type="EMBL" id="NJGV01000008">
    <property type="protein sequence ID" value="OWY34753.1"/>
    <property type="molecule type" value="Genomic_DNA"/>
</dbReference>
<evidence type="ECO:0000256" key="4">
    <source>
        <dbReference type="ARBA" id="ARBA00023163"/>
    </source>
</evidence>
<keyword evidence="3" id="KW-0238">DNA-binding</keyword>
<gene>
    <name evidence="6" type="ORF">CEJ45_10685</name>
</gene>
<protein>
    <submittedName>
        <fullName evidence="6">LysR family transcriptional regulator</fullName>
    </submittedName>
</protein>
<evidence type="ECO:0000313" key="6">
    <source>
        <dbReference type="EMBL" id="OWY34753.1"/>
    </source>
</evidence>
<dbReference type="PROSITE" id="PS50931">
    <property type="entry name" value="HTH_LYSR"/>
    <property type="match status" value="1"/>
</dbReference>
<dbReference type="Proteomes" id="UP000214747">
    <property type="component" value="Unassembled WGS sequence"/>
</dbReference>
<evidence type="ECO:0000313" key="7">
    <source>
        <dbReference type="Proteomes" id="UP000214747"/>
    </source>
</evidence>
<evidence type="ECO:0000256" key="3">
    <source>
        <dbReference type="ARBA" id="ARBA00023125"/>
    </source>
</evidence>
<dbReference type="GO" id="GO:0003700">
    <property type="term" value="F:DNA-binding transcription factor activity"/>
    <property type="evidence" value="ECO:0007669"/>
    <property type="project" value="InterPro"/>
</dbReference>
<feature type="domain" description="HTH lysR-type" evidence="5">
    <location>
        <begin position="1"/>
        <end position="58"/>
    </location>
</feature>
<name>A0A225SU36_9BURK</name>
<sequence length="305" mass="32743">MTLKQLEAFYWAATCANFAIAAQRINVSISSLSKRLHELEQSLGVVLFDRSGHRALLTDAGRRLMPQALALLDGAAAIRSSFGAGSVPHGLAGHCRFGVGELSALTWLAGFVAQARSLHPQLVMEPYVDVGSVLQEKVESGELDFAIVAGRSSRQMLLAQAVSQVPFVWACAPAVRKPRTGLATLLRQGCPIIALPASAGTTRLIDDWLLAQDIAGVERLSCNNWGAVTGLLMAGVGVGMLPQSWAQKLVGQKKLALLRGDVPLGAMTYSFHWRRGDSRPLIEQMHTLVARCADFSADLLLPLAR</sequence>
<evidence type="ECO:0000259" key="5">
    <source>
        <dbReference type="PROSITE" id="PS50931"/>
    </source>
</evidence>
<dbReference type="AlphaFoldDB" id="A0A225SU36"/>
<comment type="caution">
    <text evidence="6">The sequence shown here is derived from an EMBL/GenBank/DDBJ whole genome shotgun (WGS) entry which is preliminary data.</text>
</comment>
<dbReference type="RefSeq" id="WP_088755106.1">
    <property type="nucleotide sequence ID" value="NZ_NJGV01000008.1"/>
</dbReference>
<dbReference type="InterPro" id="IPR036390">
    <property type="entry name" value="WH_DNA-bd_sf"/>
</dbReference>
<organism evidence="6 7">
    <name type="scientific">Herbaspirillum aquaticum</name>
    <dbReference type="NCBI Taxonomy" id="568783"/>
    <lineage>
        <taxon>Bacteria</taxon>
        <taxon>Pseudomonadati</taxon>
        <taxon>Pseudomonadota</taxon>
        <taxon>Betaproteobacteria</taxon>
        <taxon>Burkholderiales</taxon>
        <taxon>Oxalobacteraceae</taxon>
        <taxon>Herbaspirillum</taxon>
    </lineage>
</organism>
<dbReference type="Gene3D" id="1.10.10.10">
    <property type="entry name" value="Winged helix-like DNA-binding domain superfamily/Winged helix DNA-binding domain"/>
    <property type="match status" value="1"/>
</dbReference>